<evidence type="ECO:0000313" key="6">
    <source>
        <dbReference type="Proteomes" id="UP000000600"/>
    </source>
</evidence>
<accession>A0E8K9</accession>
<dbReference type="Pfam" id="PF00443">
    <property type="entry name" value="UCH"/>
    <property type="match status" value="1"/>
</dbReference>
<dbReference type="PROSITE" id="PS50222">
    <property type="entry name" value="EF_HAND_2"/>
    <property type="match status" value="1"/>
</dbReference>
<feature type="domain" description="USP" evidence="3">
    <location>
        <begin position="477"/>
        <end position="1114"/>
    </location>
</feature>
<dbReference type="InterPro" id="IPR006615">
    <property type="entry name" value="Pept_C19_DUSP"/>
</dbReference>
<dbReference type="EMBL" id="CT868664">
    <property type="protein sequence ID" value="CAK91626.1"/>
    <property type="molecule type" value="Genomic_DNA"/>
</dbReference>
<dbReference type="RefSeq" id="XP_001459023.1">
    <property type="nucleotide sequence ID" value="XM_001458986.1"/>
</dbReference>
<evidence type="ECO:0000256" key="1">
    <source>
        <dbReference type="ARBA" id="ARBA00022837"/>
    </source>
</evidence>
<dbReference type="Gene3D" id="3.90.70.10">
    <property type="entry name" value="Cysteine proteinases"/>
    <property type="match status" value="2"/>
</dbReference>
<dbReference type="AlphaFoldDB" id="A0E8K9"/>
<dbReference type="InterPro" id="IPR002048">
    <property type="entry name" value="EF_hand_dom"/>
</dbReference>
<dbReference type="SUPFAM" id="SSF47473">
    <property type="entry name" value="EF-hand"/>
    <property type="match status" value="1"/>
</dbReference>
<dbReference type="OMA" id="IWAQENE"/>
<keyword evidence="1" id="KW-0106">Calcium</keyword>
<evidence type="ECO:0000259" key="3">
    <source>
        <dbReference type="PROSITE" id="PS50235"/>
    </source>
</evidence>
<dbReference type="GO" id="GO:0007265">
    <property type="term" value="P:Ras protein signal transduction"/>
    <property type="evidence" value="ECO:0000318"/>
    <property type="project" value="GO_Central"/>
</dbReference>
<dbReference type="Pfam" id="PF06337">
    <property type="entry name" value="DUSP"/>
    <property type="match status" value="1"/>
</dbReference>
<dbReference type="PROSITE" id="PS50235">
    <property type="entry name" value="USP_3"/>
    <property type="match status" value="1"/>
</dbReference>
<dbReference type="InterPro" id="IPR050185">
    <property type="entry name" value="Ub_carboxyl-term_hydrolase"/>
</dbReference>
<dbReference type="InterPro" id="IPR001394">
    <property type="entry name" value="Peptidase_C19_UCH"/>
</dbReference>
<dbReference type="PROSITE" id="PS00972">
    <property type="entry name" value="USP_1"/>
    <property type="match status" value="1"/>
</dbReference>
<feature type="domain" description="EF-hand" evidence="2">
    <location>
        <begin position="100"/>
        <end position="135"/>
    </location>
</feature>
<keyword evidence="6" id="KW-1185">Reference proteome</keyword>
<dbReference type="InterPro" id="IPR038765">
    <property type="entry name" value="Papain-like_cys_pep_sf"/>
</dbReference>
<dbReference type="Gene3D" id="3.30.2230.10">
    <property type="entry name" value="DUSP-like"/>
    <property type="match status" value="1"/>
</dbReference>
<dbReference type="PANTHER" id="PTHR21646:SF46">
    <property type="entry name" value="UBIQUITIN CARBOXYL-TERMINAL HYDROLASE"/>
    <property type="match status" value="1"/>
</dbReference>
<protein>
    <submittedName>
        <fullName evidence="5">Uncharacterized protein</fullName>
    </submittedName>
</protein>
<dbReference type="InterPro" id="IPR018200">
    <property type="entry name" value="USP_CS"/>
</dbReference>
<organism evidence="5 6">
    <name type="scientific">Paramecium tetraurelia</name>
    <dbReference type="NCBI Taxonomy" id="5888"/>
    <lineage>
        <taxon>Eukaryota</taxon>
        <taxon>Sar</taxon>
        <taxon>Alveolata</taxon>
        <taxon>Ciliophora</taxon>
        <taxon>Intramacronucleata</taxon>
        <taxon>Oligohymenophorea</taxon>
        <taxon>Peniculida</taxon>
        <taxon>Parameciidae</taxon>
        <taxon>Paramecium</taxon>
    </lineage>
</organism>
<gene>
    <name evidence="5" type="ORF">GSPATT00024355001</name>
</gene>
<dbReference type="OrthoDB" id="313176at2759"/>
<dbReference type="GeneID" id="5044808"/>
<dbReference type="GO" id="GO:0007032">
    <property type="term" value="P:endosome organization"/>
    <property type="evidence" value="ECO:0000318"/>
    <property type="project" value="GO_Central"/>
</dbReference>
<evidence type="ECO:0000313" key="5">
    <source>
        <dbReference type="EMBL" id="CAK91626.1"/>
    </source>
</evidence>
<dbReference type="SUPFAM" id="SSF54001">
    <property type="entry name" value="Cysteine proteinases"/>
    <property type="match status" value="1"/>
</dbReference>
<dbReference type="STRING" id="5888.A0E8K9"/>
<evidence type="ECO:0000259" key="4">
    <source>
        <dbReference type="PROSITE" id="PS51283"/>
    </source>
</evidence>
<dbReference type="GO" id="GO:0005509">
    <property type="term" value="F:calcium ion binding"/>
    <property type="evidence" value="ECO:0007669"/>
    <property type="project" value="InterPro"/>
</dbReference>
<evidence type="ECO:0000259" key="2">
    <source>
        <dbReference type="PROSITE" id="PS50222"/>
    </source>
</evidence>
<name>A0E8K9_PARTE</name>
<dbReference type="SMART" id="SM00695">
    <property type="entry name" value="DUSP"/>
    <property type="match status" value="1"/>
</dbReference>
<dbReference type="InterPro" id="IPR028889">
    <property type="entry name" value="USP"/>
</dbReference>
<feature type="domain" description="DUSP" evidence="4">
    <location>
        <begin position="171"/>
        <end position="296"/>
    </location>
</feature>
<dbReference type="KEGG" id="ptm:GSPATT00024355001"/>
<dbReference type="eggNOG" id="KOG1870">
    <property type="taxonomic scope" value="Eukaryota"/>
</dbReference>
<dbReference type="SUPFAM" id="SSF143791">
    <property type="entry name" value="DUSP-like"/>
    <property type="match status" value="1"/>
</dbReference>
<dbReference type="InterPro" id="IPR035927">
    <property type="entry name" value="DUSP-like_sf"/>
</dbReference>
<sequence length="1128" mass="134154">MGVCCQKNKKSEFTQYQHMEEDIWKSKAIFPDQYLKVLEQRYYALQPEYGLNLEKLSRLIPNIKSKHLLNRLLKYFNMKMEDQIDFNGICLLISKFLNAGQTGKIEILFQLYDLDNDQMLDSKEFNLFIQENDNLLDQSTRRNQNFTRSKFKTWAEGNLKLDKTMSFKIFLRPDQEKQMIEQLKDQIKNDKVYIISSKWWDNWKQYVNMATANPGQQIDDVTQKPQQEFIEISSQLWLARPGPIDNRDIAGEYEGELKLQAKQKCDFQEVGEDAWKELLSWYGITDKRLEFKRRGKFDKDGFKIEVHPTIIQAFETDANGIVQYKKWFKLKMSEDSTMHDVRRKLFQKFQIKTINGSEYLLYKMKINEDWELILDLDDNISSLNITSGTYFTLTKLKQKPKSKVGNWQLGQKSLIEDPSQRVEKMCLAQRFTEDLKYVILHIEGQSFFDDFQLEIKENHGAQFNSYIQGRSYNIKYPGLQNLGNTCYMNAALQCLINTKYFFNFLFNEGYKNKVKVNNSLVQHLSSLAKEMTQTAELSISPSVFQNALVRICPRFKMYEAQDADEFLDYLLTQISDELKGYDTQQDTVIETLFQGDYLTQKQCSSCQYEMNEPEKNKIFRLKIQEEAGVFKLRLLIFMKLKFIYDRDEQFVVNQKDLLKKTIILTKNDGSFTMRDLYEKINSILGLAQNEYEFARSYKKEFIKIFINIDENQELTKLGINQNKTLNLYQLGSIHQAEREFETISQMFNYPSQDFKLNDLINFLDPNNQWKQGKIVQVIQSNPIKYKILYRLQQQNNNQKQFEYIMDKQKIVKFREKIKHHTHEKVPLLHYYFNTFKKQYNLTLKPIILLLPIQSLSLLELKVYIYKQVSRFINITHFNVQSPFKSSNVSQQEICNFFSNPSFPYKIRVLDQNRKCLFCENIRPHNNITQSHCMGCEEDPILLNFDQFTKPSIILEWKEIKFAKILEKRKDELEERSLIHLRLQKCLEKSAEDTFITQECFSCRQNTQIRNNSYLNKPPIMLIINLQKYKSNGEQIERYIDFPLNSLDIKDCRRSKQPVLYDLYAVINNKRGRDITHYTAYVKKKDEWYEFDDSNVQKVREVQTKNAYLLFYTIQEIPEDSDISLLNFK</sequence>
<reference evidence="5 6" key="1">
    <citation type="journal article" date="2006" name="Nature">
        <title>Global trends of whole-genome duplications revealed by the ciliate Paramecium tetraurelia.</title>
        <authorList>
            <consortium name="Genoscope"/>
            <person name="Aury J.-M."/>
            <person name="Jaillon O."/>
            <person name="Duret L."/>
            <person name="Noel B."/>
            <person name="Jubin C."/>
            <person name="Porcel B.M."/>
            <person name="Segurens B."/>
            <person name="Daubin V."/>
            <person name="Anthouard V."/>
            <person name="Aiach N."/>
            <person name="Arnaiz O."/>
            <person name="Billaut A."/>
            <person name="Beisson J."/>
            <person name="Blanc I."/>
            <person name="Bouhouche K."/>
            <person name="Camara F."/>
            <person name="Duharcourt S."/>
            <person name="Guigo R."/>
            <person name="Gogendeau D."/>
            <person name="Katinka M."/>
            <person name="Keller A.-M."/>
            <person name="Kissmehl R."/>
            <person name="Klotz C."/>
            <person name="Koll F."/>
            <person name="Le Moue A."/>
            <person name="Lepere C."/>
            <person name="Malinsky S."/>
            <person name="Nowacki M."/>
            <person name="Nowak J.K."/>
            <person name="Plattner H."/>
            <person name="Poulain J."/>
            <person name="Ruiz F."/>
            <person name="Serrano V."/>
            <person name="Zagulski M."/>
            <person name="Dessen P."/>
            <person name="Betermier M."/>
            <person name="Weissenbach J."/>
            <person name="Scarpelli C."/>
            <person name="Schachter V."/>
            <person name="Sperling L."/>
            <person name="Meyer E."/>
            <person name="Cohen J."/>
            <person name="Wincker P."/>
        </authorList>
    </citation>
    <scope>NUCLEOTIDE SEQUENCE [LARGE SCALE GENOMIC DNA]</scope>
    <source>
        <strain evidence="5 6">Stock d4-2</strain>
    </source>
</reference>
<dbReference type="GO" id="GO:0004843">
    <property type="term" value="F:cysteine-type deubiquitinase activity"/>
    <property type="evidence" value="ECO:0007669"/>
    <property type="project" value="InterPro"/>
</dbReference>
<dbReference type="GO" id="GO:0016579">
    <property type="term" value="P:protein deubiquitination"/>
    <property type="evidence" value="ECO:0007669"/>
    <property type="project" value="InterPro"/>
</dbReference>
<dbReference type="Proteomes" id="UP000000600">
    <property type="component" value="Unassembled WGS sequence"/>
</dbReference>
<dbReference type="PROSITE" id="PS51283">
    <property type="entry name" value="DUSP"/>
    <property type="match status" value="1"/>
</dbReference>
<dbReference type="PROSITE" id="PS00018">
    <property type="entry name" value="EF_HAND_1"/>
    <property type="match status" value="1"/>
</dbReference>
<dbReference type="HOGENOM" id="CLU_273471_0_0_1"/>
<dbReference type="PANTHER" id="PTHR21646">
    <property type="entry name" value="UBIQUITIN CARBOXYL-TERMINAL HYDROLASE"/>
    <property type="match status" value="1"/>
</dbReference>
<proteinExistence type="predicted"/>
<dbReference type="InParanoid" id="A0E8K9"/>
<dbReference type="InterPro" id="IPR018247">
    <property type="entry name" value="EF_Hand_1_Ca_BS"/>
</dbReference>
<dbReference type="InterPro" id="IPR011992">
    <property type="entry name" value="EF-hand-dom_pair"/>
</dbReference>